<evidence type="ECO:0000313" key="4">
    <source>
        <dbReference type="EMBL" id="OAG10803.1"/>
    </source>
</evidence>
<dbReference type="Proteomes" id="UP000077069">
    <property type="component" value="Unassembled WGS sequence"/>
</dbReference>
<dbReference type="RefSeq" id="XP_018041168.1">
    <property type="nucleotide sequence ID" value="XM_018174023.1"/>
</dbReference>
<dbReference type="InterPro" id="IPR051164">
    <property type="entry name" value="NmrA-like_oxidored"/>
</dbReference>
<accession>A0A177CTE1</accession>
<gene>
    <name evidence="4" type="ORF">CC84DRAFT_1083825</name>
</gene>
<name>A0A177CTE1_9PLEO</name>
<dbReference type="GO" id="GO:0005634">
    <property type="term" value="C:nucleus"/>
    <property type="evidence" value="ECO:0007669"/>
    <property type="project" value="TreeGrafter"/>
</dbReference>
<sequence>MSKTIAVIGATGAQGGSVARAFLKLDGWKVRAITRNTSSDSAKKLASEGAEVVSANTDDEASLVKAFEGATAVFAVTNFWEHLFTGSSPDESGEKEAEQAKKLARAASRTSSLEHYIWSTLPSAKGATNGKYPVPHLDYKAEVNDWIQSDLPDLHAKTTYLVLGFYPNNFANFPNLKPFELPGSWGKWVQVMPTPPSAVIPVSGDINVTPGLWARQIIAKPELTKGKFVDIAPEVLSFGEMLKIYGEVTGRQTGYLQVSVEDFTGVWGIPGKEIADQFTFGEQFTGGWGSIGSISKEDLGIKDDEWPGFKQTLESLKDQL</sequence>
<proteinExistence type="inferred from homology"/>
<dbReference type="EMBL" id="KV441549">
    <property type="protein sequence ID" value="OAG10803.1"/>
    <property type="molecule type" value="Genomic_DNA"/>
</dbReference>
<keyword evidence="5" id="KW-1185">Reference proteome</keyword>
<dbReference type="PANTHER" id="PTHR42748">
    <property type="entry name" value="NITROGEN METABOLITE REPRESSION PROTEIN NMRA FAMILY MEMBER"/>
    <property type="match status" value="1"/>
</dbReference>
<evidence type="ECO:0000313" key="5">
    <source>
        <dbReference type="Proteomes" id="UP000077069"/>
    </source>
</evidence>
<keyword evidence="2" id="KW-0521">NADP</keyword>
<feature type="domain" description="NmrA-like" evidence="3">
    <location>
        <begin position="1"/>
        <end position="292"/>
    </location>
</feature>
<organism evidence="4 5">
    <name type="scientific">Paraphaeosphaeria sporulosa</name>
    <dbReference type="NCBI Taxonomy" id="1460663"/>
    <lineage>
        <taxon>Eukaryota</taxon>
        <taxon>Fungi</taxon>
        <taxon>Dikarya</taxon>
        <taxon>Ascomycota</taxon>
        <taxon>Pezizomycotina</taxon>
        <taxon>Dothideomycetes</taxon>
        <taxon>Pleosporomycetidae</taxon>
        <taxon>Pleosporales</taxon>
        <taxon>Massarineae</taxon>
        <taxon>Didymosphaeriaceae</taxon>
        <taxon>Paraphaeosphaeria</taxon>
    </lineage>
</organism>
<evidence type="ECO:0000256" key="2">
    <source>
        <dbReference type="ARBA" id="ARBA00022857"/>
    </source>
</evidence>
<dbReference type="Gene3D" id="3.90.25.10">
    <property type="entry name" value="UDP-galactose 4-epimerase, domain 1"/>
    <property type="match status" value="1"/>
</dbReference>
<dbReference type="InterPro" id="IPR008030">
    <property type="entry name" value="NmrA-like"/>
</dbReference>
<dbReference type="Pfam" id="PF05368">
    <property type="entry name" value="NmrA"/>
    <property type="match status" value="1"/>
</dbReference>
<dbReference type="OrthoDB" id="300709at2759"/>
<dbReference type="STRING" id="1460663.A0A177CTE1"/>
<dbReference type="InterPro" id="IPR036291">
    <property type="entry name" value="NAD(P)-bd_dom_sf"/>
</dbReference>
<dbReference type="Gene3D" id="3.40.50.720">
    <property type="entry name" value="NAD(P)-binding Rossmann-like Domain"/>
    <property type="match status" value="1"/>
</dbReference>
<dbReference type="InParanoid" id="A0A177CTE1"/>
<evidence type="ECO:0000259" key="3">
    <source>
        <dbReference type="Pfam" id="PF05368"/>
    </source>
</evidence>
<protein>
    <submittedName>
        <fullName evidence="4">NAD(P)-binding protein</fullName>
    </submittedName>
</protein>
<dbReference type="SUPFAM" id="SSF51735">
    <property type="entry name" value="NAD(P)-binding Rossmann-fold domains"/>
    <property type="match status" value="1"/>
</dbReference>
<reference evidence="4 5" key="1">
    <citation type="submission" date="2016-05" db="EMBL/GenBank/DDBJ databases">
        <title>Comparative analysis of secretome profiles of manganese(II)-oxidizing ascomycete fungi.</title>
        <authorList>
            <consortium name="DOE Joint Genome Institute"/>
            <person name="Zeiner C.A."/>
            <person name="Purvine S.O."/>
            <person name="Zink E.M."/>
            <person name="Wu S."/>
            <person name="Pasa-Tolic L."/>
            <person name="Chaput D.L."/>
            <person name="Haridas S."/>
            <person name="Grigoriev I.V."/>
            <person name="Santelli C.M."/>
            <person name="Hansel C.M."/>
        </authorList>
    </citation>
    <scope>NUCLEOTIDE SEQUENCE [LARGE SCALE GENOMIC DNA]</scope>
    <source>
        <strain evidence="4 5">AP3s5-JAC2a</strain>
    </source>
</reference>
<dbReference type="PANTHER" id="PTHR42748:SF28">
    <property type="entry name" value="NMRA-LIKE DOMAIN-CONTAINING PROTEIN"/>
    <property type="match status" value="1"/>
</dbReference>
<dbReference type="GeneID" id="28757509"/>
<dbReference type="CDD" id="cd05251">
    <property type="entry name" value="NmrA_like_SDR_a"/>
    <property type="match status" value="1"/>
</dbReference>
<evidence type="ECO:0000256" key="1">
    <source>
        <dbReference type="ARBA" id="ARBA00006328"/>
    </source>
</evidence>
<comment type="similarity">
    <text evidence="1">Belongs to the NmrA-type oxidoreductase family.</text>
</comment>
<dbReference type="AlphaFoldDB" id="A0A177CTE1"/>